<proteinExistence type="predicted"/>
<organism evidence="1 2">
    <name type="scientific">Dethiosulfatarculus sandiegensis</name>
    <dbReference type="NCBI Taxonomy" id="1429043"/>
    <lineage>
        <taxon>Bacteria</taxon>
        <taxon>Pseudomonadati</taxon>
        <taxon>Thermodesulfobacteriota</taxon>
        <taxon>Desulfarculia</taxon>
        <taxon>Desulfarculales</taxon>
        <taxon>Desulfarculaceae</taxon>
        <taxon>Dethiosulfatarculus</taxon>
    </lineage>
</organism>
<gene>
    <name evidence="1" type="ORF">X474_01235</name>
</gene>
<dbReference type="RefSeq" id="WP_044346195.1">
    <property type="nucleotide sequence ID" value="NZ_AZAC01000001.1"/>
</dbReference>
<reference evidence="1 2" key="1">
    <citation type="submission" date="2013-11" db="EMBL/GenBank/DDBJ databases">
        <title>Metagenomic analysis of a methanogenic consortium involved in long chain n-alkane degradation.</title>
        <authorList>
            <person name="Davidova I.A."/>
            <person name="Callaghan A.V."/>
            <person name="Wawrik B."/>
            <person name="Pruitt S."/>
            <person name="Marks C."/>
            <person name="Duncan K.E."/>
            <person name="Suflita J.M."/>
        </authorList>
    </citation>
    <scope>NUCLEOTIDE SEQUENCE [LARGE SCALE GENOMIC DNA]</scope>
    <source>
        <strain evidence="1 2">SPR</strain>
    </source>
</reference>
<evidence type="ECO:0000313" key="2">
    <source>
        <dbReference type="Proteomes" id="UP000032233"/>
    </source>
</evidence>
<dbReference type="AlphaFoldDB" id="A0A0D2GN85"/>
<keyword evidence="2" id="KW-1185">Reference proteome</keyword>
<evidence type="ECO:0000313" key="1">
    <source>
        <dbReference type="EMBL" id="KIX16097.1"/>
    </source>
</evidence>
<dbReference type="Proteomes" id="UP000032233">
    <property type="component" value="Unassembled WGS sequence"/>
</dbReference>
<comment type="caution">
    <text evidence="1">The sequence shown here is derived from an EMBL/GenBank/DDBJ whole genome shotgun (WGS) entry which is preliminary data.</text>
</comment>
<protein>
    <submittedName>
        <fullName evidence="1">Uncharacterized protein</fullName>
    </submittedName>
</protein>
<dbReference type="EMBL" id="AZAC01000001">
    <property type="protein sequence ID" value="KIX16097.1"/>
    <property type="molecule type" value="Genomic_DNA"/>
</dbReference>
<accession>A0A0D2GN85</accession>
<name>A0A0D2GN85_9BACT</name>
<sequence length="267" mass="31198">MFCWKRYIFLIFIVCFALNFGFMVFSSSFVWAKVVSSYDSAKIIKNGKVILEKNIVAPDAKNNPWPGVMTGKLSKDADKLFYHLWKYRSNTFTIIHGNQSSLAKMIFRLALFNKDIDASMKPDRFARGAQAFHYSIDQVLNWLNDNKFNVASPYDTEERELIDILISKKVISKTNDGFVKGDPNIRHIVGASKGKRRSLALNLNQERWHVYWDEDQDFRTKYIAKWNQLGERKQKEAIKKLKGYNPDNLQQLIEEWAVWQQESLPVK</sequence>
<dbReference type="InParanoid" id="A0A0D2GN85"/>
<dbReference type="OrthoDB" id="5519358at2"/>